<evidence type="ECO:0000256" key="1">
    <source>
        <dbReference type="SAM" id="SignalP"/>
    </source>
</evidence>
<organism evidence="2 3">
    <name type="scientific">Comamonas terrigena</name>
    <dbReference type="NCBI Taxonomy" id="32013"/>
    <lineage>
        <taxon>Bacteria</taxon>
        <taxon>Pseudomonadati</taxon>
        <taxon>Pseudomonadota</taxon>
        <taxon>Betaproteobacteria</taxon>
        <taxon>Burkholderiales</taxon>
        <taxon>Comamonadaceae</taxon>
        <taxon>Comamonas</taxon>
    </lineage>
</organism>
<dbReference type="OrthoDB" id="8895166at2"/>
<dbReference type="STRING" id="1219032.GCA_001515545_02331"/>
<feature type="chain" id="PRO_5013083229" evidence="1">
    <location>
        <begin position="21"/>
        <end position="186"/>
    </location>
</feature>
<proteinExistence type="predicted"/>
<dbReference type="Proteomes" id="UP000220246">
    <property type="component" value="Unassembled WGS sequence"/>
</dbReference>
<dbReference type="EMBL" id="PDEA01000001">
    <property type="protein sequence ID" value="PEH87574.1"/>
    <property type="molecule type" value="Genomic_DNA"/>
</dbReference>
<dbReference type="RefSeq" id="WP_066538039.1">
    <property type="nucleotide sequence ID" value="NZ_DALZSI010000040.1"/>
</dbReference>
<sequence length="186" mass="20233">MQRRRFLLSAACAVPLLTTACSGRSLPRQLSMSTQQLQATVARKFPKPYPVAGLLQLQLQAPVLSMLPDSNQIRAVLPVLLSGPVLKQTFQGQLDVSFGLRYEPSDRTLRAQRVLVNSLQIADAPPALADMLTTYGPRLGEQVLDNLVLHQFEDKDLALADTIGLQPGVITVTAQGLTMSLDKKTS</sequence>
<dbReference type="GeneID" id="80803547"/>
<comment type="caution">
    <text evidence="2">The sequence shown here is derived from an EMBL/GenBank/DDBJ whole genome shotgun (WGS) entry which is preliminary data.</text>
</comment>
<evidence type="ECO:0000313" key="3">
    <source>
        <dbReference type="Proteomes" id="UP000220246"/>
    </source>
</evidence>
<gene>
    <name evidence="2" type="ORF">CRM82_02190</name>
</gene>
<dbReference type="PROSITE" id="PS51257">
    <property type="entry name" value="PROKAR_LIPOPROTEIN"/>
    <property type="match status" value="1"/>
</dbReference>
<keyword evidence="1" id="KW-0732">Signal</keyword>
<feature type="signal peptide" evidence="1">
    <location>
        <begin position="1"/>
        <end position="20"/>
    </location>
</feature>
<keyword evidence="3" id="KW-1185">Reference proteome</keyword>
<evidence type="ECO:0000313" key="2">
    <source>
        <dbReference type="EMBL" id="PEH87574.1"/>
    </source>
</evidence>
<dbReference type="AlphaFoldDB" id="A0A2A7UQQ1"/>
<accession>A0A2A7UQQ1</accession>
<protein>
    <submittedName>
        <fullName evidence="2">DUF1439 domain-containing protein</fullName>
    </submittedName>
</protein>
<name>A0A2A7UQQ1_COMTR</name>
<reference evidence="3" key="1">
    <citation type="submission" date="2017-09" db="EMBL/GenBank/DDBJ databases">
        <title>FDA dAtabase for Regulatory Grade micrObial Sequences (FDA-ARGOS): Supporting development and validation of Infectious Disease Dx tests.</title>
        <authorList>
            <person name="Minogue T."/>
            <person name="Wolcott M."/>
            <person name="Wasieloski L."/>
            <person name="Aguilar W."/>
            <person name="Moore D."/>
            <person name="Tallon L."/>
            <person name="Sadzewicz L."/>
            <person name="Ott S."/>
            <person name="Zhao X."/>
            <person name="Nagaraj S."/>
            <person name="Vavikolanu K."/>
            <person name="Aluvathingal J."/>
            <person name="Nadendla S."/>
            <person name="Sichtig H."/>
        </authorList>
    </citation>
    <scope>NUCLEOTIDE SEQUENCE [LARGE SCALE GENOMIC DNA]</scope>
    <source>
        <strain evidence="3">FDAARGOS_394</strain>
    </source>
</reference>